<evidence type="ECO:0000313" key="2">
    <source>
        <dbReference type="EMBL" id="MBM6500822.1"/>
    </source>
</evidence>
<dbReference type="EMBL" id="JACSOD020000508">
    <property type="protein sequence ID" value="MBM6500822.1"/>
    <property type="molecule type" value="Genomic_DNA"/>
</dbReference>
<keyword evidence="1" id="KW-0812">Transmembrane</keyword>
<dbReference type="Proteomes" id="UP000759529">
    <property type="component" value="Unassembled WGS sequence"/>
</dbReference>
<gene>
    <name evidence="2" type="ORF">H9X54_016145</name>
</gene>
<protein>
    <submittedName>
        <fullName evidence="2">SdpI family protein</fullName>
    </submittedName>
</protein>
<evidence type="ECO:0000256" key="1">
    <source>
        <dbReference type="SAM" id="Phobius"/>
    </source>
</evidence>
<accession>A0ABS2D0T7</accession>
<dbReference type="InterPro" id="IPR025962">
    <property type="entry name" value="SdpI/YhfL"/>
</dbReference>
<name>A0ABS2D0T7_9FLAO</name>
<feature type="transmembrane region" description="Helical" evidence="1">
    <location>
        <begin position="67"/>
        <end position="84"/>
    </location>
</feature>
<keyword evidence="3" id="KW-1185">Reference proteome</keyword>
<proteinExistence type="predicted"/>
<dbReference type="RefSeq" id="WP_187656080.1">
    <property type="nucleotide sequence ID" value="NZ_JACSOD020000508.1"/>
</dbReference>
<organism evidence="2 3">
    <name type="scientific">Flavobacterium macrobrachii</name>
    <dbReference type="NCBI Taxonomy" id="591204"/>
    <lineage>
        <taxon>Bacteria</taxon>
        <taxon>Pseudomonadati</taxon>
        <taxon>Bacteroidota</taxon>
        <taxon>Flavobacteriia</taxon>
        <taxon>Flavobacteriales</taxon>
        <taxon>Flavobacteriaceae</taxon>
        <taxon>Flavobacterium</taxon>
    </lineage>
</organism>
<comment type="caution">
    <text evidence="2">The sequence shown here is derived from an EMBL/GenBank/DDBJ whole genome shotgun (WGS) entry which is preliminary data.</text>
</comment>
<sequence>MEAILIYIIENLFFMPFLIGIIFVITALIMLRFPPKNINYLYGYRTGNSMKNQEVWNFSQKYSSIKMIQSGLFLVAISFLGMVFHPDEKVQLIVGIGLSILVCVFLFYTTEKAIKKNFPNL</sequence>
<keyword evidence="1" id="KW-1133">Transmembrane helix</keyword>
<feature type="transmembrane region" description="Helical" evidence="1">
    <location>
        <begin position="90"/>
        <end position="108"/>
    </location>
</feature>
<dbReference type="Pfam" id="PF13630">
    <property type="entry name" value="SdpI"/>
    <property type="match status" value="1"/>
</dbReference>
<evidence type="ECO:0000313" key="3">
    <source>
        <dbReference type="Proteomes" id="UP000759529"/>
    </source>
</evidence>
<feature type="transmembrane region" description="Helical" evidence="1">
    <location>
        <begin position="12"/>
        <end position="31"/>
    </location>
</feature>
<reference evidence="2 3" key="1">
    <citation type="submission" date="2021-02" db="EMBL/GenBank/DDBJ databases">
        <authorList>
            <person name="Jung H.S."/>
            <person name="Chun B.H."/>
            <person name="Jeon C.O."/>
        </authorList>
    </citation>
    <scope>NUCLEOTIDE SEQUENCE [LARGE SCALE GENOMIC DNA]</scope>
    <source>
        <strain evidence="2 3">LMG 25203</strain>
    </source>
</reference>
<keyword evidence="1" id="KW-0472">Membrane</keyword>